<evidence type="ECO:0000313" key="1">
    <source>
        <dbReference type="EMBL" id="CTP84097.1"/>
    </source>
</evidence>
<dbReference type="GeneID" id="66890508"/>
<dbReference type="AlphaFoldDB" id="A0A0K2ZGI8"/>
<organism evidence="1 2">
    <name type="scientific">Xanthomonas graminis pv. phlei</name>
    <dbReference type="NCBI Taxonomy" id="487906"/>
    <lineage>
        <taxon>Bacteria</taxon>
        <taxon>Pseudomonadati</taxon>
        <taxon>Pseudomonadota</taxon>
        <taxon>Gammaproteobacteria</taxon>
        <taxon>Lysobacterales</taxon>
        <taxon>Lysobacteraceae</taxon>
        <taxon>Xanthomonas</taxon>
        <taxon>Xanthomonas translucens group</taxon>
        <taxon>Xanthomonas graminis</taxon>
    </lineage>
</organism>
<evidence type="ECO:0000313" key="2">
    <source>
        <dbReference type="Proteomes" id="UP000045978"/>
    </source>
</evidence>
<name>A0A0K2ZGI8_9XANT</name>
<accession>A0A0K2ZGI8</accession>
<reference evidence="1 2" key="1">
    <citation type="submission" date="2015-07" db="EMBL/GenBank/DDBJ databases">
        <authorList>
            <person name="Noorani M."/>
        </authorList>
    </citation>
    <scope>NUCLEOTIDE SEQUENCE [LARGE SCALE GENOMIC DNA]</scope>
    <source>
        <strain evidence="1">LMG730</strain>
    </source>
</reference>
<proteinExistence type="predicted"/>
<protein>
    <submittedName>
        <fullName evidence="1">Uncharacterized protein</fullName>
    </submittedName>
</protein>
<sequence>MATYEVKLRRVAQLEPALYVLVHAANAYLAARAAERHNPGYRAYMVAVWVDGVRVDIGAFRPPDR</sequence>
<dbReference type="Proteomes" id="UP000045978">
    <property type="component" value="Unassembled WGS sequence"/>
</dbReference>
<gene>
    <name evidence="1" type="ORF">XTPLMG730_0680</name>
</gene>
<dbReference type="RefSeq" id="WP_003467215.1">
    <property type="nucleotide sequence ID" value="NZ_CP076251.1"/>
</dbReference>
<dbReference type="EMBL" id="CXOJ01000011">
    <property type="protein sequence ID" value="CTP84097.1"/>
    <property type="molecule type" value="Genomic_DNA"/>
</dbReference>